<evidence type="ECO:0000256" key="6">
    <source>
        <dbReference type="ARBA" id="ARBA00023004"/>
    </source>
</evidence>
<comment type="domain">
    <text evidence="9">The C-terminal domain binds 2 Fe-S clusters but is otherwise mostly in an intrinsically disordered conformation.</text>
</comment>
<evidence type="ECO:0000313" key="13">
    <source>
        <dbReference type="EMBL" id="TIB09197.1"/>
    </source>
</evidence>
<sequence>MTNAHLLVGSLKSEEYLKLVEENKAALNLVYDRILEGGYELPANSFDQVNLSITEDDYAAINSDQLFLLLFQALAPNGNLTIHKLTPPTLSSQLILTGYTAPVNSEQSSTTTTTKPAHTPAVSLSLNRSQKPSKSLWNFESAPPIDPSQLLTQEDKAAPATPLSCPTTKKRRACADCSCGLKEELANQSQVNIDTSTDLKKTFNSVQDAQAKGATSSCGSCYLGDAFRCASCPYAGLPAFEPGQKVEIDMSADV</sequence>
<feature type="binding site" evidence="9">
    <location>
        <position position="221"/>
    </location>
    <ligand>
        <name>[4Fe-4S] cluster</name>
        <dbReference type="ChEBI" id="CHEBI:49883"/>
    </ligand>
</feature>
<comment type="domain">
    <text evidence="9">The N-terminal domain has structural similarity with S-adenosyl-L-methionine-dependent methyltransferases, but does not bind S-adenosyl-L-methionine. It is required for correct assembly of the 2 Fe-S clusters.</text>
</comment>
<name>A0A4T0GRI6_WALIC</name>
<feature type="binding site" evidence="9">
    <location>
        <position position="165"/>
    </location>
    <ligand>
        <name>[2Fe-2S] cluster</name>
        <dbReference type="ChEBI" id="CHEBI:190135"/>
    </ligand>
</feature>
<evidence type="ECO:0000256" key="7">
    <source>
        <dbReference type="ARBA" id="ARBA00023014"/>
    </source>
</evidence>
<dbReference type="OMA" id="ASKDCAC"/>
<dbReference type="GO" id="GO:0016226">
    <property type="term" value="P:iron-sulfur cluster assembly"/>
    <property type="evidence" value="ECO:0007669"/>
    <property type="project" value="UniProtKB-UniRule"/>
</dbReference>
<evidence type="ECO:0000313" key="15">
    <source>
        <dbReference type="Proteomes" id="UP000306954"/>
    </source>
</evidence>
<dbReference type="EMBL" id="SPOI01000136">
    <property type="protein sequence ID" value="TIB36034.1"/>
    <property type="molecule type" value="Genomic_DNA"/>
</dbReference>
<organism evidence="13 15">
    <name type="scientific">Wallemia ichthyophaga</name>
    <dbReference type="NCBI Taxonomy" id="245174"/>
    <lineage>
        <taxon>Eukaryota</taxon>
        <taxon>Fungi</taxon>
        <taxon>Dikarya</taxon>
        <taxon>Basidiomycota</taxon>
        <taxon>Wallemiomycotina</taxon>
        <taxon>Wallemiomycetes</taxon>
        <taxon>Wallemiales</taxon>
        <taxon>Wallemiaceae</taxon>
        <taxon>Wallemia</taxon>
    </lineage>
</organism>
<comment type="caution">
    <text evidence="13">The sequence shown here is derived from an EMBL/GenBank/DDBJ whole genome shotgun (WGS) entry which is preliminary data.</text>
</comment>
<dbReference type="InterPro" id="IPR007785">
    <property type="entry name" value="Anamorsin"/>
</dbReference>
<comment type="cofactor">
    <cofactor evidence="1 9">
        <name>[4Fe-4S] cluster</name>
        <dbReference type="ChEBI" id="CHEBI:49883"/>
    </cofactor>
</comment>
<feature type="domain" description="Anamorsin C-terminal" evidence="11">
    <location>
        <begin position="163"/>
        <end position="248"/>
    </location>
</feature>
<feature type="binding site" evidence="9">
    <location>
        <position position="218"/>
    </location>
    <ligand>
        <name>[4Fe-4S] cluster</name>
        <dbReference type="ChEBI" id="CHEBI:49883"/>
    </ligand>
</feature>
<evidence type="ECO:0000256" key="4">
    <source>
        <dbReference type="ARBA" id="ARBA00022490"/>
    </source>
</evidence>
<dbReference type="InterPro" id="IPR046408">
    <property type="entry name" value="CIAPIN1"/>
</dbReference>
<comment type="cofactor">
    <cofactor evidence="9">
        <name>[2Fe-2S] cluster</name>
        <dbReference type="ChEBI" id="CHEBI:190135"/>
    </cofactor>
</comment>
<dbReference type="GO" id="GO:0051539">
    <property type="term" value="F:4 iron, 4 sulfur cluster binding"/>
    <property type="evidence" value="ECO:0007669"/>
    <property type="project" value="UniProtKB-KW"/>
</dbReference>
<feature type="binding site" evidence="9">
    <location>
        <position position="179"/>
    </location>
    <ligand>
        <name>[2Fe-2S] cluster</name>
        <dbReference type="ChEBI" id="CHEBI:190135"/>
    </ligand>
</feature>
<dbReference type="GO" id="GO:0051537">
    <property type="term" value="F:2 iron, 2 sulfur cluster binding"/>
    <property type="evidence" value="ECO:0007669"/>
    <property type="project" value="UniProtKB-UniRule"/>
</dbReference>
<reference evidence="15 16" key="1">
    <citation type="submission" date="2019-03" db="EMBL/GenBank/DDBJ databases">
        <title>Sequencing 23 genomes of Wallemia ichthyophaga.</title>
        <authorList>
            <person name="Gostincar C."/>
        </authorList>
    </citation>
    <scope>NUCLEOTIDE SEQUENCE [LARGE SCALE GENOMIC DNA]</scope>
    <source>
        <strain evidence="14 16">EXF-6200</strain>
        <strain evidence="13 15">EXF-8621</strain>
    </source>
</reference>
<comment type="subcellular location">
    <subcellularLocation>
        <location evidence="9">Cytoplasm</location>
    </subcellularLocation>
    <subcellularLocation>
        <location evidence="9">Mitochondrion intermembrane space</location>
    </subcellularLocation>
</comment>
<keyword evidence="4 9" id="KW-0963">Cytoplasm</keyword>
<feature type="region of interest" description="Fe-S binding site B" evidence="9">
    <location>
        <begin position="218"/>
        <end position="232"/>
    </location>
</feature>
<dbReference type="AlphaFoldDB" id="A0A4T0GRI6"/>
<proteinExistence type="inferred from homology"/>
<dbReference type="GO" id="GO:0005758">
    <property type="term" value="C:mitochondrial intermembrane space"/>
    <property type="evidence" value="ECO:0007669"/>
    <property type="project" value="UniProtKB-SubCell"/>
</dbReference>
<dbReference type="OrthoDB" id="311633at2759"/>
<evidence type="ECO:0000256" key="2">
    <source>
        <dbReference type="ARBA" id="ARBA00008169"/>
    </source>
</evidence>
<keyword evidence="5 9" id="KW-0479">Metal-binding</keyword>
<dbReference type="InterPro" id="IPR031838">
    <property type="entry name" value="Dre2_N"/>
</dbReference>
<evidence type="ECO:0000256" key="5">
    <source>
        <dbReference type="ARBA" id="ARBA00022723"/>
    </source>
</evidence>
<keyword evidence="8 9" id="KW-0496">Mitochondrion</keyword>
<dbReference type="Proteomes" id="UP000310689">
    <property type="component" value="Unassembled WGS sequence"/>
</dbReference>
<dbReference type="Pfam" id="PF16803">
    <property type="entry name" value="DRE2_N"/>
    <property type="match status" value="1"/>
</dbReference>
<keyword evidence="3 9" id="KW-0004">4Fe-4S</keyword>
<dbReference type="Proteomes" id="UP000306954">
    <property type="component" value="Unassembled WGS sequence"/>
</dbReference>
<evidence type="ECO:0000313" key="16">
    <source>
        <dbReference type="Proteomes" id="UP000310689"/>
    </source>
</evidence>
<dbReference type="GO" id="GO:0009055">
    <property type="term" value="F:electron transfer activity"/>
    <property type="evidence" value="ECO:0007669"/>
    <property type="project" value="UniProtKB-UniRule"/>
</dbReference>
<feature type="short sequence motif" description="Cx2C motif 1" evidence="9">
    <location>
        <begin position="218"/>
        <end position="221"/>
    </location>
</feature>
<feature type="binding site" evidence="9">
    <location>
        <position position="177"/>
    </location>
    <ligand>
        <name>[2Fe-2S] cluster</name>
        <dbReference type="ChEBI" id="CHEBI:190135"/>
    </ligand>
</feature>
<feature type="binding site" evidence="9">
    <location>
        <position position="229"/>
    </location>
    <ligand>
        <name>[4Fe-4S] cluster</name>
        <dbReference type="ChEBI" id="CHEBI:49883"/>
    </ligand>
</feature>
<feature type="binding site" evidence="9">
    <location>
        <position position="174"/>
    </location>
    <ligand>
        <name>[2Fe-2S] cluster</name>
        <dbReference type="ChEBI" id="CHEBI:190135"/>
    </ligand>
</feature>
<feature type="binding site" evidence="9">
    <location>
        <position position="232"/>
    </location>
    <ligand>
        <name>[4Fe-4S] cluster</name>
        <dbReference type="ChEBI" id="CHEBI:49883"/>
    </ligand>
</feature>
<protein>
    <submittedName>
        <fullName evidence="13">Uncharacterized protein</fullName>
    </submittedName>
</protein>
<feature type="region of interest" description="Disordered" evidence="10">
    <location>
        <begin position="105"/>
        <end position="129"/>
    </location>
</feature>
<evidence type="ECO:0000256" key="8">
    <source>
        <dbReference type="ARBA" id="ARBA00023128"/>
    </source>
</evidence>
<dbReference type="PANTHER" id="PTHR13273:SF14">
    <property type="entry name" value="ANAMORSIN"/>
    <property type="match status" value="1"/>
</dbReference>
<evidence type="ECO:0000256" key="1">
    <source>
        <dbReference type="ARBA" id="ARBA00001966"/>
    </source>
</evidence>
<evidence type="ECO:0000259" key="12">
    <source>
        <dbReference type="Pfam" id="PF16803"/>
    </source>
</evidence>
<dbReference type="HAMAP" id="MF_03115">
    <property type="entry name" value="Anamorsin"/>
    <property type="match status" value="1"/>
</dbReference>
<evidence type="ECO:0000256" key="9">
    <source>
        <dbReference type="HAMAP-Rule" id="MF_03115"/>
    </source>
</evidence>
<dbReference type="Pfam" id="PF05093">
    <property type="entry name" value="CIAPIN1"/>
    <property type="match status" value="1"/>
</dbReference>
<dbReference type="EMBL" id="SPOF01000045">
    <property type="protein sequence ID" value="TIB09197.1"/>
    <property type="molecule type" value="Genomic_DNA"/>
</dbReference>
<evidence type="ECO:0000259" key="11">
    <source>
        <dbReference type="Pfam" id="PF05093"/>
    </source>
</evidence>
<feature type="domain" description="Fe-S cluster assembly protein Dre2 N-terminal" evidence="12">
    <location>
        <begin position="29"/>
        <end position="124"/>
    </location>
</feature>
<accession>A0A4T0GRI6</accession>
<dbReference type="PANTHER" id="PTHR13273">
    <property type="entry name" value="ANAMORSIN"/>
    <property type="match status" value="1"/>
</dbReference>
<gene>
    <name evidence="14" type="ORF">E3P86_02565</name>
    <name evidence="13" type="ORF">E3P90_03363</name>
</gene>
<evidence type="ECO:0000256" key="10">
    <source>
        <dbReference type="SAM" id="MobiDB-lite"/>
    </source>
</evidence>
<keyword evidence="6 9" id="KW-0408">Iron</keyword>
<comment type="similarity">
    <text evidence="2 9">Belongs to the anamorsin family.</text>
</comment>
<evidence type="ECO:0000256" key="3">
    <source>
        <dbReference type="ARBA" id="ARBA00022485"/>
    </source>
</evidence>
<comment type="domain">
    <text evidence="9">The twin Cx2C motifs are involved in the recognition by the mitochondrial MIA40-ERV1 disulfide relay system. The formation of 2 disulfide bonds in the Cx2C motifs through dithiol/disulfide exchange reactions effectively traps the protein in the mitochondrial intermembrane space.</text>
</comment>
<keyword evidence="7 9" id="KW-0411">Iron-sulfur</keyword>
<feature type="short sequence motif" description="Cx2C motif 2" evidence="9">
    <location>
        <begin position="229"/>
        <end position="232"/>
    </location>
</feature>
<comment type="caution">
    <text evidence="9">Lacks conserved residue(s) required for the propagation of feature annotation.</text>
</comment>
<evidence type="ECO:0000313" key="14">
    <source>
        <dbReference type="EMBL" id="TIB36034.1"/>
    </source>
</evidence>
<keyword evidence="9" id="KW-0001">2Fe-2S</keyword>
<dbReference type="GO" id="GO:0046872">
    <property type="term" value="F:metal ion binding"/>
    <property type="evidence" value="ECO:0007669"/>
    <property type="project" value="UniProtKB-KW"/>
</dbReference>